<feature type="compositionally biased region" description="Polar residues" evidence="1">
    <location>
        <begin position="321"/>
        <end position="340"/>
    </location>
</feature>
<dbReference type="AlphaFoldDB" id="A0A2N9IIU0"/>
<accession>A0A2N9IIU0</accession>
<sequence length="864" mass="95048">MCVWCWHHIMEMAEKDGTEGRCPACRSPYDKEKIVGMAENCERLVAERNLERKQKLQKSKPKASEGRKHLSDVRVIQRNLVYIIGLPLNLADEDPCSNSDCLYLHDYGSQDDSFTKDDLVSAFERSRVQQVIGATNNLHRRSGNVLPPPVFENTNTSISMAKPVARSPSNYTSDEVRGLPADNGTGRSSVPPNAASWVMRVSTSLPPVTSFSVSGGPPNQNLDISDNSQVLPSEVVGTESSTHDATKFMVDEESWGEVHSNAKLKPTESTNQFIDRNGQVAASNTNTESILDITHATVTSNKHFPHLLAAKGINQNIALQSTSTSSPELTKPSYSQTKGSQQDDKERSGEASMSTDFMEAALMEDLLGLDDQQPKDFKGIHQLPSISSSPCLLQNLNQSGCHFWQHGEVSKQSNVVLDPRIVRMKHEEVAYPLISESTVSSNGFSENKTNILPDFGGTFGPSSVFSEKGLGNVGIYEKCVPVDDNSADSDIGESSIISNILSLDIDTWEDSLTSPHGLVKLLSETGKQQASIKVPNLQKAPDKNQSRFSFARQEDFLNQVSGFENSLGSIRHVPDEYSTSRDFVEKKDLYTDTYEHIFSSGSSLETGNYPSSDPFTSSKLHVSRAPTSIPPGFSVPTKATPPGFPSHGRTGQAFDTSAYRLLQTSATTGTFGITEDVESIDPAILEVGKGILKRGLNNAGFNMRPTLSQQFSPFEHDPRLNLLMQQSISPPQNLGFPDNFGNRFSPPPDAYRFSPPHDAYRFSPPRDAYRFSPPHDAYRFSPMLLDQVQPNNPSALLTAQQIGNVQMSNGRWNGWNEVRSISGLGISELLPNERMGCNKFIPIHEDGKFPMAAFSNLPNREFGM</sequence>
<dbReference type="PANTHER" id="PTHR12603:SF22">
    <property type="entry name" value="TRANSCRIPTION FACTOR C2H2 FAMILY-RELATED"/>
    <property type="match status" value="1"/>
</dbReference>
<dbReference type="GO" id="GO:0004842">
    <property type="term" value="F:ubiquitin-protein transferase activity"/>
    <property type="evidence" value="ECO:0007669"/>
    <property type="project" value="InterPro"/>
</dbReference>
<dbReference type="GO" id="GO:0030014">
    <property type="term" value="C:CCR4-NOT complex"/>
    <property type="evidence" value="ECO:0007669"/>
    <property type="project" value="InterPro"/>
</dbReference>
<dbReference type="Gene3D" id="3.30.40.10">
    <property type="entry name" value="Zinc/RING finger domain, C3HC4 (zinc finger)"/>
    <property type="match status" value="1"/>
</dbReference>
<reference evidence="2" key="1">
    <citation type="submission" date="2018-02" db="EMBL/GenBank/DDBJ databases">
        <authorList>
            <person name="Cohen D.B."/>
            <person name="Kent A.D."/>
        </authorList>
    </citation>
    <scope>NUCLEOTIDE SEQUENCE</scope>
</reference>
<dbReference type="GO" id="GO:0016567">
    <property type="term" value="P:protein ubiquitination"/>
    <property type="evidence" value="ECO:0007669"/>
    <property type="project" value="TreeGrafter"/>
</dbReference>
<feature type="region of interest" description="Disordered" evidence="1">
    <location>
        <begin position="321"/>
        <end position="353"/>
    </location>
</feature>
<organism evidence="2">
    <name type="scientific">Fagus sylvatica</name>
    <name type="common">Beechnut</name>
    <dbReference type="NCBI Taxonomy" id="28930"/>
    <lineage>
        <taxon>Eukaryota</taxon>
        <taxon>Viridiplantae</taxon>
        <taxon>Streptophyta</taxon>
        <taxon>Embryophyta</taxon>
        <taxon>Tracheophyta</taxon>
        <taxon>Spermatophyta</taxon>
        <taxon>Magnoliopsida</taxon>
        <taxon>eudicotyledons</taxon>
        <taxon>Gunneridae</taxon>
        <taxon>Pentapetalae</taxon>
        <taxon>rosids</taxon>
        <taxon>fabids</taxon>
        <taxon>Fagales</taxon>
        <taxon>Fagaceae</taxon>
        <taxon>Fagus</taxon>
    </lineage>
</organism>
<proteinExistence type="predicted"/>
<dbReference type="InterPro" id="IPR039780">
    <property type="entry name" value="Mot2"/>
</dbReference>
<dbReference type="InterPro" id="IPR013083">
    <property type="entry name" value="Znf_RING/FYVE/PHD"/>
</dbReference>
<gene>
    <name evidence="2" type="ORF">FSB_LOCUS52644</name>
</gene>
<evidence type="ECO:0008006" key="3">
    <source>
        <dbReference type="Google" id="ProtNLM"/>
    </source>
</evidence>
<evidence type="ECO:0000256" key="1">
    <source>
        <dbReference type="SAM" id="MobiDB-lite"/>
    </source>
</evidence>
<feature type="region of interest" description="Disordered" evidence="1">
    <location>
        <begin position="161"/>
        <end position="192"/>
    </location>
</feature>
<dbReference type="PANTHER" id="PTHR12603">
    <property type="entry name" value="CCR4-NOT TRANSCRIPTION COMPLEX RELATED"/>
    <property type="match status" value="1"/>
</dbReference>
<evidence type="ECO:0000313" key="2">
    <source>
        <dbReference type="EMBL" id="SPD24762.1"/>
    </source>
</evidence>
<dbReference type="Pfam" id="PF14570">
    <property type="entry name" value="zf-RING_4"/>
    <property type="match status" value="1"/>
</dbReference>
<name>A0A2N9IIU0_FAGSY</name>
<protein>
    <recommendedName>
        <fullName evidence="3">RING-type domain-containing protein</fullName>
    </recommendedName>
</protein>
<dbReference type="EMBL" id="OIVN01006001">
    <property type="protein sequence ID" value="SPD24762.1"/>
    <property type="molecule type" value="Genomic_DNA"/>
</dbReference>